<dbReference type="FunCoup" id="A0A1Y2LPB3">
    <property type="interactions" value="7"/>
</dbReference>
<dbReference type="OMA" id="WLDSIPW"/>
<dbReference type="SUPFAM" id="SSF55144">
    <property type="entry name" value="LigT-like"/>
    <property type="match status" value="1"/>
</dbReference>
<proteinExistence type="predicted"/>
<organism evidence="1 2">
    <name type="scientific">Epicoccum nigrum</name>
    <name type="common">Soil fungus</name>
    <name type="synonym">Epicoccum purpurascens</name>
    <dbReference type="NCBI Taxonomy" id="105696"/>
    <lineage>
        <taxon>Eukaryota</taxon>
        <taxon>Fungi</taxon>
        <taxon>Dikarya</taxon>
        <taxon>Ascomycota</taxon>
        <taxon>Pezizomycotina</taxon>
        <taxon>Dothideomycetes</taxon>
        <taxon>Pleosporomycetidae</taxon>
        <taxon>Pleosporales</taxon>
        <taxon>Pleosporineae</taxon>
        <taxon>Didymellaceae</taxon>
        <taxon>Epicoccum</taxon>
    </lineage>
</organism>
<reference evidence="1 2" key="1">
    <citation type="journal article" date="2017" name="Genome Announc.">
        <title>Genome sequence of the saprophytic ascomycete Epicoccum nigrum ICMP 19927 strain isolated from New Zealand.</title>
        <authorList>
            <person name="Fokin M."/>
            <person name="Fleetwood D."/>
            <person name="Weir B.S."/>
            <person name="Villas-Boas S.G."/>
        </authorList>
    </citation>
    <scope>NUCLEOTIDE SEQUENCE [LARGE SCALE GENOMIC DNA]</scope>
    <source>
        <strain evidence="1 2">ICMP 19927</strain>
    </source>
</reference>
<dbReference type="PANTHER" id="PTHR28141:SF1">
    <property type="entry name" value="2',3'-CYCLIC-NUCLEOTIDE 3'-PHOSPHODIESTERASE"/>
    <property type="match status" value="1"/>
</dbReference>
<dbReference type="EMBL" id="KZ107853">
    <property type="protein sequence ID" value="OSS45816.1"/>
    <property type="molecule type" value="Genomic_DNA"/>
</dbReference>
<protein>
    <recommendedName>
        <fullName evidence="3">2',3'-cyclic-nucleotide 3'-phosphodiesterase</fullName>
    </recommendedName>
</protein>
<dbReference type="GO" id="GO:0004113">
    <property type="term" value="F:2',3'-cyclic-nucleotide 3'-phosphodiesterase activity"/>
    <property type="evidence" value="ECO:0007669"/>
    <property type="project" value="TreeGrafter"/>
</dbReference>
<dbReference type="Pfam" id="PF07823">
    <property type="entry name" value="CPDase"/>
    <property type="match status" value="1"/>
</dbReference>
<dbReference type="PANTHER" id="PTHR28141">
    <property type="entry name" value="2',3'-CYCLIC-NUCLEOTIDE 3'-PHOSPHODIESTERASE"/>
    <property type="match status" value="1"/>
</dbReference>
<dbReference type="Proteomes" id="UP000193240">
    <property type="component" value="Unassembled WGS sequence"/>
</dbReference>
<evidence type="ECO:0000313" key="2">
    <source>
        <dbReference type="Proteomes" id="UP000193240"/>
    </source>
</evidence>
<dbReference type="InterPro" id="IPR012386">
    <property type="entry name" value="Cyclic-nucl_3Pdiesterase"/>
</dbReference>
<name>A0A1Y2LPB3_EPING</name>
<dbReference type="Gene3D" id="3.90.1140.10">
    <property type="entry name" value="Cyclic phosphodiesterase"/>
    <property type="match status" value="1"/>
</dbReference>
<gene>
    <name evidence="1" type="ORF">B5807_09467</name>
</gene>
<evidence type="ECO:0008006" key="3">
    <source>
        <dbReference type="Google" id="ProtNLM"/>
    </source>
</evidence>
<dbReference type="InParanoid" id="A0A1Y2LPB3"/>
<dbReference type="AlphaFoldDB" id="A0A1Y2LPB3"/>
<dbReference type="InterPro" id="IPR009097">
    <property type="entry name" value="Cyclic_Pdiesterase"/>
</dbReference>
<evidence type="ECO:0000313" key="1">
    <source>
        <dbReference type="EMBL" id="OSS45816.1"/>
    </source>
</evidence>
<accession>A0A1Y2LPB3</accession>
<keyword evidence="2" id="KW-1185">Reference proteome</keyword>
<dbReference type="GO" id="GO:0009187">
    <property type="term" value="P:cyclic nucleotide metabolic process"/>
    <property type="evidence" value="ECO:0007669"/>
    <property type="project" value="TreeGrafter"/>
</dbReference>
<dbReference type="STRING" id="105696.A0A1Y2LPB3"/>
<sequence length="195" mass="21416">MPGSSLWLIPPGNYPLNQKLTSLIEQTASAFGSTDLFIPHVTLTSDLVSPSSYGSEPQEWLDSLVLPAADDVHVIFEKLDSEDVYFRKLYIKCKKTAGLKALATVCRKQVVGHEEEATARKWAEETYSPHVSLLYHDCKRVDTVGLEGMSKLVQDQGIDLAAGGGEGSSWTGGRVVLVPTYKSTSEWKSIAQRML</sequence>